<accession>A0A5M6INI0</accession>
<proteinExistence type="predicted"/>
<comment type="caution">
    <text evidence="2">The sequence shown here is derived from an EMBL/GenBank/DDBJ whole genome shotgun (WGS) entry which is preliminary data.</text>
</comment>
<dbReference type="InterPro" id="IPR002731">
    <property type="entry name" value="ATPase_BadF"/>
</dbReference>
<evidence type="ECO:0000259" key="1">
    <source>
        <dbReference type="Pfam" id="PF01869"/>
    </source>
</evidence>
<dbReference type="AlphaFoldDB" id="A0A5M6INI0"/>
<organism evidence="2 3">
    <name type="scientific">Rhodovastum atsumiense</name>
    <dbReference type="NCBI Taxonomy" id="504468"/>
    <lineage>
        <taxon>Bacteria</taxon>
        <taxon>Pseudomonadati</taxon>
        <taxon>Pseudomonadota</taxon>
        <taxon>Alphaproteobacteria</taxon>
        <taxon>Acetobacterales</taxon>
        <taxon>Acetobacteraceae</taxon>
        <taxon>Rhodovastum</taxon>
    </lineage>
</organism>
<dbReference type="EMBL" id="VWPK01000059">
    <property type="protein sequence ID" value="KAA5609118.1"/>
    <property type="molecule type" value="Genomic_DNA"/>
</dbReference>
<reference evidence="2 3" key="1">
    <citation type="submission" date="2019-09" db="EMBL/GenBank/DDBJ databases">
        <title>Genome sequence of Rhodovastum atsumiense, a diverse member of the Acetobacteraceae family of non-sulfur purple photosynthetic bacteria.</title>
        <authorList>
            <person name="Meyer T."/>
            <person name="Kyndt J."/>
        </authorList>
    </citation>
    <scope>NUCLEOTIDE SEQUENCE [LARGE SCALE GENOMIC DNA]</scope>
    <source>
        <strain evidence="2 3">DSM 21279</strain>
    </source>
</reference>
<sequence>MIGLGLDAGGSATRWTLCDAAGTVLAAGEVAAISGHLYHEAERARLRQACSALAGALTGLARPGAVVAGITGLAADTDEAAVAGAAIAAALDLPGAAVRVREDTWIAYHAAFAPGAGHLIYAGTGSVGVHVRADRSVLRTGGRGMLIDDGGSAFWIGREALRAVWRRRDAEPDWTSPLAVALAAALGGDSWDVVRTRVYGGGRTEVAMLARAVAAAAGEDATAREILANAGTELGRLALALVRQEGGRPVVLTGRAAGLHPLILQAMRAAAPALEITLRPTDAALAAARLALDPLG</sequence>
<dbReference type="InterPro" id="IPR043129">
    <property type="entry name" value="ATPase_NBD"/>
</dbReference>
<gene>
    <name evidence="2" type="ORF">F1189_25790</name>
</gene>
<name>A0A5M6INI0_9PROT</name>
<evidence type="ECO:0000313" key="2">
    <source>
        <dbReference type="EMBL" id="KAA5609118.1"/>
    </source>
</evidence>
<dbReference type="OrthoDB" id="63487at2"/>
<dbReference type="SUPFAM" id="SSF53067">
    <property type="entry name" value="Actin-like ATPase domain"/>
    <property type="match status" value="2"/>
</dbReference>
<dbReference type="Gene3D" id="3.30.420.40">
    <property type="match status" value="2"/>
</dbReference>
<dbReference type="PANTHER" id="PTHR43190">
    <property type="entry name" value="N-ACETYL-D-GLUCOSAMINE KINASE"/>
    <property type="match status" value="1"/>
</dbReference>
<dbReference type="Pfam" id="PF01869">
    <property type="entry name" value="BcrAD_BadFG"/>
    <property type="match status" value="1"/>
</dbReference>
<dbReference type="Proteomes" id="UP000325255">
    <property type="component" value="Unassembled WGS sequence"/>
</dbReference>
<protein>
    <submittedName>
        <fullName evidence="2">ATPase</fullName>
    </submittedName>
</protein>
<evidence type="ECO:0000313" key="3">
    <source>
        <dbReference type="Proteomes" id="UP000325255"/>
    </source>
</evidence>
<dbReference type="RefSeq" id="WP_150044277.1">
    <property type="nucleotide sequence ID" value="NZ_OW485601.1"/>
</dbReference>
<dbReference type="PANTHER" id="PTHR43190:SF3">
    <property type="entry name" value="N-ACETYL-D-GLUCOSAMINE KINASE"/>
    <property type="match status" value="1"/>
</dbReference>
<keyword evidence="3" id="KW-1185">Reference proteome</keyword>
<feature type="domain" description="ATPase BadF/BadG/BcrA/BcrD type" evidence="1">
    <location>
        <begin position="4"/>
        <end position="259"/>
    </location>
</feature>
<dbReference type="InterPro" id="IPR052519">
    <property type="entry name" value="Euk-type_GlcNAc_Kinase"/>
</dbReference>